<evidence type="ECO:0000256" key="10">
    <source>
        <dbReference type="ARBA" id="ARBA00023136"/>
    </source>
</evidence>
<keyword evidence="5 18" id="KW-0732">Signal</keyword>
<keyword evidence="8 15" id="KW-0067">ATP-binding</keyword>
<evidence type="ECO:0000256" key="15">
    <source>
        <dbReference type="PROSITE-ProRule" id="PRU10141"/>
    </source>
</evidence>
<dbReference type="Proteomes" id="UP000504603">
    <property type="component" value="Unplaced"/>
</dbReference>
<keyword evidence="2" id="KW-0723">Serine/threonine-protein kinase</keyword>
<dbReference type="PROSITE" id="PS00107">
    <property type="entry name" value="PROTEIN_KINASE_ATP"/>
    <property type="match status" value="1"/>
</dbReference>
<dbReference type="GO" id="GO:0004674">
    <property type="term" value="F:protein serine/threonine kinase activity"/>
    <property type="evidence" value="ECO:0007669"/>
    <property type="project" value="UniProtKB-KW"/>
</dbReference>
<dbReference type="FunFam" id="3.30.200.20:FF:000481">
    <property type="entry name" value="Wall-associated receptor kinase-like 14"/>
    <property type="match status" value="1"/>
</dbReference>
<evidence type="ECO:0000256" key="12">
    <source>
        <dbReference type="ARBA" id="ARBA00047558"/>
    </source>
</evidence>
<dbReference type="InterPro" id="IPR011009">
    <property type="entry name" value="Kinase-like_dom_sf"/>
</dbReference>
<dbReference type="PANTHER" id="PTHR46008:SF62">
    <property type="entry name" value="PROTEIN KINASE DOMAIN-CONTAINING PROTEIN"/>
    <property type="match status" value="1"/>
</dbReference>
<accession>A0A6J1BV53</accession>
<evidence type="ECO:0000256" key="6">
    <source>
        <dbReference type="ARBA" id="ARBA00022741"/>
    </source>
</evidence>
<dbReference type="RefSeq" id="XP_022133401.1">
    <property type="nucleotide sequence ID" value="XM_022277709.1"/>
</dbReference>
<sequence>MTLHQKCLIVIIAIFSASSTIAENLTSCRTGDSAKFVRYAFGFSESSPIRLSCSENGEIQIGGFQVQNITERSILVKLPAVCNFSVSVSELFGGNYWPTNRNSLLLNCTQQRIPCAILANFSQILPENCGIRRSNPSCFTKTNETGFLPRLEDKCQFLWSSAFVDSTSNQTASLQFQVIELEWWLSVASNDSAKCSKNADPEFINAPRNHQGFRCRCKEGFEGNGYDGVGCRKVSRECNPSRFVSGQCGGSNRVTALIAGIVIGAVLMAVLTLICYCIRRRSMCLKGQTSAKRLLSEAAGNSSVTLYPYKEIEKATSGFSEKQRLGTGAFGTVYAGRLHEDEWVAVKRIKYRDHNSIDQVMNEIKLLSSVSHPNLVRLLGCCIEEGQQILVYEFMPNGTLSQHLQRERGNGLPWTTRLTIAAETSRAIAYLHSSVHPPIYHRDIKSSNILLDHNFKSKVADFGLSRLGMTEISHISTAPQGTPGYVDPQYHQNFYLSDKSDVYSFGVVLVEIITALKVVDFTRPQSEVNLAALAIDRIGRGCIDELIDPFLDLHRDAWTLYSVHKVAELAFRCLAFHSDMRPSMMEVAEELENIRRSGWTSMEEHFCAASSAGSACSSPRSVSERSISGITIKKAGLLAGLGSQRLIIPPENNHHKDCLPPVEEVMDSSPVSIQDPWLSEQSSPSTNSLLGNVVQ</sequence>
<feature type="transmembrane region" description="Helical" evidence="17">
    <location>
        <begin position="254"/>
        <end position="278"/>
    </location>
</feature>
<keyword evidence="11" id="KW-0325">Glycoprotein</keyword>
<evidence type="ECO:0000256" key="1">
    <source>
        <dbReference type="ARBA" id="ARBA00004167"/>
    </source>
</evidence>
<evidence type="ECO:0000313" key="22">
    <source>
        <dbReference type="RefSeq" id="XP_022133400.1"/>
    </source>
</evidence>
<dbReference type="GO" id="GO:0005524">
    <property type="term" value="F:ATP binding"/>
    <property type="evidence" value="ECO:0007669"/>
    <property type="project" value="UniProtKB-UniRule"/>
</dbReference>
<keyword evidence="7" id="KW-0418">Kinase</keyword>
<keyword evidence="4 17" id="KW-0812">Transmembrane</keyword>
<feature type="binding site" evidence="15">
    <location>
        <position position="347"/>
    </location>
    <ligand>
        <name>ATP</name>
        <dbReference type="ChEBI" id="CHEBI:30616"/>
    </ligand>
</feature>
<gene>
    <name evidence="21 22 23" type="primary">LOC111005979</name>
</gene>
<comment type="subcellular location">
    <subcellularLocation>
        <location evidence="1">Membrane</location>
        <topology evidence="1">Single-pass membrane protein</topology>
    </subcellularLocation>
</comment>
<dbReference type="AlphaFoldDB" id="A0A6J1BV53"/>
<protein>
    <submittedName>
        <fullName evidence="21 22">Wall-associated receptor kinase-like 14</fullName>
    </submittedName>
</protein>
<evidence type="ECO:0000256" key="11">
    <source>
        <dbReference type="ARBA" id="ARBA00023180"/>
    </source>
</evidence>
<name>A0A6J1BV53_MOMCH</name>
<feature type="region of interest" description="Disordered" evidence="16">
    <location>
        <begin position="670"/>
        <end position="695"/>
    </location>
</feature>
<keyword evidence="20" id="KW-1185">Reference proteome</keyword>
<dbReference type="SMART" id="SM00220">
    <property type="entry name" value="S_TKc"/>
    <property type="match status" value="1"/>
</dbReference>
<reference evidence="21 22" key="1">
    <citation type="submission" date="2025-04" db="UniProtKB">
        <authorList>
            <consortium name="RefSeq"/>
        </authorList>
    </citation>
    <scope>IDENTIFICATION</scope>
    <source>
        <strain evidence="21 22">OHB3-1</strain>
    </source>
</reference>
<evidence type="ECO:0000256" key="3">
    <source>
        <dbReference type="ARBA" id="ARBA00022679"/>
    </source>
</evidence>
<feature type="signal peptide" evidence="18">
    <location>
        <begin position="1"/>
        <end position="22"/>
    </location>
</feature>
<keyword evidence="3" id="KW-0808">Transferase</keyword>
<comment type="catalytic activity">
    <reaction evidence="12">
        <text>L-seryl-[protein] + ATP = O-phospho-L-seryl-[protein] + ADP + H(+)</text>
        <dbReference type="Rhea" id="RHEA:17989"/>
        <dbReference type="Rhea" id="RHEA-COMP:9863"/>
        <dbReference type="Rhea" id="RHEA-COMP:11604"/>
        <dbReference type="ChEBI" id="CHEBI:15378"/>
        <dbReference type="ChEBI" id="CHEBI:29999"/>
        <dbReference type="ChEBI" id="CHEBI:30616"/>
        <dbReference type="ChEBI" id="CHEBI:83421"/>
        <dbReference type="ChEBI" id="CHEBI:456216"/>
    </reaction>
</comment>
<feature type="domain" description="Protein kinase" evidence="19">
    <location>
        <begin position="319"/>
        <end position="594"/>
    </location>
</feature>
<evidence type="ECO:0000256" key="7">
    <source>
        <dbReference type="ARBA" id="ARBA00022777"/>
    </source>
</evidence>
<evidence type="ECO:0000256" key="16">
    <source>
        <dbReference type="SAM" id="MobiDB-lite"/>
    </source>
</evidence>
<evidence type="ECO:0000313" key="20">
    <source>
        <dbReference type="Proteomes" id="UP000504603"/>
    </source>
</evidence>
<dbReference type="Gene3D" id="3.30.200.20">
    <property type="entry name" value="Phosphorylase Kinase, domain 1"/>
    <property type="match status" value="1"/>
</dbReference>
<dbReference type="RefSeq" id="XP_022133400.1">
    <property type="nucleotide sequence ID" value="XM_022277708.1"/>
</dbReference>
<evidence type="ECO:0000256" key="2">
    <source>
        <dbReference type="ARBA" id="ARBA00022527"/>
    </source>
</evidence>
<dbReference type="RefSeq" id="XP_022133399.1">
    <property type="nucleotide sequence ID" value="XM_022277707.1"/>
</dbReference>
<dbReference type="OrthoDB" id="4062651at2759"/>
<evidence type="ECO:0000256" key="9">
    <source>
        <dbReference type="ARBA" id="ARBA00022989"/>
    </source>
</evidence>
<comment type="catalytic activity">
    <reaction evidence="13">
        <text>L-threonyl-[protein] + ATP = O-phospho-L-threonyl-[protein] + ADP + H(+)</text>
        <dbReference type="Rhea" id="RHEA:46608"/>
        <dbReference type="Rhea" id="RHEA-COMP:11060"/>
        <dbReference type="Rhea" id="RHEA-COMP:11605"/>
        <dbReference type="ChEBI" id="CHEBI:15378"/>
        <dbReference type="ChEBI" id="CHEBI:30013"/>
        <dbReference type="ChEBI" id="CHEBI:30616"/>
        <dbReference type="ChEBI" id="CHEBI:61977"/>
        <dbReference type="ChEBI" id="CHEBI:456216"/>
    </reaction>
</comment>
<evidence type="ECO:0000256" key="17">
    <source>
        <dbReference type="SAM" id="Phobius"/>
    </source>
</evidence>
<evidence type="ECO:0000256" key="8">
    <source>
        <dbReference type="ARBA" id="ARBA00022840"/>
    </source>
</evidence>
<comment type="function">
    <text evidence="14">Serine/threonine-protein kinase that may function as a signaling receptor of extracellular matrix component.</text>
</comment>
<dbReference type="GeneID" id="111005979"/>
<dbReference type="InterPro" id="IPR000719">
    <property type="entry name" value="Prot_kinase_dom"/>
</dbReference>
<dbReference type="FunFam" id="1.10.510.10:FF:000161">
    <property type="entry name" value="Wall-associated receptor kinase-like 20"/>
    <property type="match status" value="1"/>
</dbReference>
<evidence type="ECO:0000256" key="5">
    <source>
        <dbReference type="ARBA" id="ARBA00022729"/>
    </source>
</evidence>
<feature type="chain" id="PRO_5044638350" evidence="18">
    <location>
        <begin position="23"/>
        <end position="695"/>
    </location>
</feature>
<dbReference type="SUPFAM" id="SSF56112">
    <property type="entry name" value="Protein kinase-like (PK-like)"/>
    <property type="match status" value="1"/>
</dbReference>
<evidence type="ECO:0000313" key="21">
    <source>
        <dbReference type="RefSeq" id="XP_022133399.1"/>
    </source>
</evidence>
<evidence type="ECO:0000313" key="23">
    <source>
        <dbReference type="RefSeq" id="XP_022133401.1"/>
    </source>
</evidence>
<dbReference type="PANTHER" id="PTHR46008">
    <property type="entry name" value="LEAF RUST 10 DISEASE-RESISTANCE LOCUS RECEPTOR-LIKE PROTEIN KINASE-LIKE 1.4"/>
    <property type="match status" value="1"/>
</dbReference>
<dbReference type="Pfam" id="PF00069">
    <property type="entry name" value="Pkinase"/>
    <property type="match status" value="1"/>
</dbReference>
<keyword evidence="9 17" id="KW-1133">Transmembrane helix</keyword>
<feature type="compositionally biased region" description="Polar residues" evidence="16">
    <location>
        <begin position="679"/>
        <end position="695"/>
    </location>
</feature>
<dbReference type="PROSITE" id="PS00108">
    <property type="entry name" value="PROTEIN_KINASE_ST"/>
    <property type="match status" value="1"/>
</dbReference>
<evidence type="ECO:0000256" key="14">
    <source>
        <dbReference type="ARBA" id="ARBA00056804"/>
    </source>
</evidence>
<dbReference type="InterPro" id="IPR008271">
    <property type="entry name" value="Ser/Thr_kinase_AS"/>
</dbReference>
<dbReference type="PROSITE" id="PS50011">
    <property type="entry name" value="PROTEIN_KINASE_DOM"/>
    <property type="match status" value="1"/>
</dbReference>
<evidence type="ECO:0000259" key="19">
    <source>
        <dbReference type="PROSITE" id="PS50011"/>
    </source>
</evidence>
<keyword evidence="6 15" id="KW-0547">Nucleotide-binding</keyword>
<evidence type="ECO:0000256" key="4">
    <source>
        <dbReference type="ARBA" id="ARBA00022692"/>
    </source>
</evidence>
<dbReference type="GO" id="GO:0005886">
    <property type="term" value="C:plasma membrane"/>
    <property type="evidence" value="ECO:0007669"/>
    <property type="project" value="UniProtKB-ARBA"/>
</dbReference>
<organism evidence="20 22">
    <name type="scientific">Momordica charantia</name>
    <name type="common">Bitter gourd</name>
    <name type="synonym">Balsam pear</name>
    <dbReference type="NCBI Taxonomy" id="3673"/>
    <lineage>
        <taxon>Eukaryota</taxon>
        <taxon>Viridiplantae</taxon>
        <taxon>Streptophyta</taxon>
        <taxon>Embryophyta</taxon>
        <taxon>Tracheophyta</taxon>
        <taxon>Spermatophyta</taxon>
        <taxon>Magnoliopsida</taxon>
        <taxon>eudicotyledons</taxon>
        <taxon>Gunneridae</taxon>
        <taxon>Pentapetalae</taxon>
        <taxon>rosids</taxon>
        <taxon>fabids</taxon>
        <taxon>Cucurbitales</taxon>
        <taxon>Cucurbitaceae</taxon>
        <taxon>Momordiceae</taxon>
        <taxon>Momordica</taxon>
    </lineage>
</organism>
<evidence type="ECO:0000256" key="18">
    <source>
        <dbReference type="SAM" id="SignalP"/>
    </source>
</evidence>
<dbReference type="Gene3D" id="1.10.510.10">
    <property type="entry name" value="Transferase(Phosphotransferase) domain 1"/>
    <property type="match status" value="1"/>
</dbReference>
<proteinExistence type="predicted"/>
<keyword evidence="10 17" id="KW-0472">Membrane</keyword>
<evidence type="ECO:0000256" key="13">
    <source>
        <dbReference type="ARBA" id="ARBA00047951"/>
    </source>
</evidence>
<dbReference type="KEGG" id="mcha:111005979"/>
<dbReference type="InterPro" id="IPR017441">
    <property type="entry name" value="Protein_kinase_ATP_BS"/>
</dbReference>